<accession>A0A2V4BL07</accession>
<proteinExistence type="predicted"/>
<sequence>MFYLFLLVTVSLHAQPPFPGDVDDVEPPAPIDGWVIPSIILGSILGYRIIKRNHKNDCIT</sequence>
<gene>
    <name evidence="2" type="ORF">DMB65_18905</name>
</gene>
<feature type="transmembrane region" description="Helical" evidence="1">
    <location>
        <begin position="33"/>
        <end position="50"/>
    </location>
</feature>
<evidence type="ECO:0000256" key="1">
    <source>
        <dbReference type="SAM" id="Phobius"/>
    </source>
</evidence>
<keyword evidence="3" id="KW-1185">Reference proteome</keyword>
<organism evidence="2 3">
    <name type="scientific">Flavobacterium cheongpyeongense</name>
    <dbReference type="NCBI Taxonomy" id="2212651"/>
    <lineage>
        <taxon>Bacteria</taxon>
        <taxon>Pseudomonadati</taxon>
        <taxon>Bacteroidota</taxon>
        <taxon>Flavobacteriia</taxon>
        <taxon>Flavobacteriales</taxon>
        <taxon>Flavobacteriaceae</taxon>
        <taxon>Flavobacterium</taxon>
    </lineage>
</organism>
<evidence type="ECO:0000313" key="3">
    <source>
        <dbReference type="Proteomes" id="UP000247903"/>
    </source>
</evidence>
<evidence type="ECO:0000313" key="2">
    <source>
        <dbReference type="EMBL" id="PXY39222.1"/>
    </source>
</evidence>
<dbReference type="Proteomes" id="UP000247903">
    <property type="component" value="Unassembled WGS sequence"/>
</dbReference>
<dbReference type="EMBL" id="QJHK01000022">
    <property type="protein sequence ID" value="PXY39222.1"/>
    <property type="molecule type" value="Genomic_DNA"/>
</dbReference>
<dbReference type="AlphaFoldDB" id="A0A2V4BL07"/>
<name>A0A2V4BL07_9FLAO</name>
<keyword evidence="1" id="KW-0472">Membrane</keyword>
<reference evidence="2 3" key="1">
    <citation type="submission" date="2018-05" db="EMBL/GenBank/DDBJ databases">
        <title>Flavobacterium sp. strain IMCC34759, incomplete genome.</title>
        <authorList>
            <person name="Joung Y."/>
            <person name="Cho J."/>
        </authorList>
    </citation>
    <scope>NUCLEOTIDE SEQUENCE [LARGE SCALE GENOMIC DNA]</scope>
    <source>
        <strain evidence="2 3">IMCC34759</strain>
    </source>
</reference>
<comment type="caution">
    <text evidence="2">The sequence shown here is derived from an EMBL/GenBank/DDBJ whole genome shotgun (WGS) entry which is preliminary data.</text>
</comment>
<keyword evidence="1" id="KW-1133">Transmembrane helix</keyword>
<protein>
    <submittedName>
        <fullName evidence="2">Uncharacterized protein</fullName>
    </submittedName>
</protein>
<keyword evidence="1" id="KW-0812">Transmembrane</keyword>